<feature type="transmembrane region" description="Helical" evidence="1">
    <location>
        <begin position="483"/>
        <end position="501"/>
    </location>
</feature>
<dbReference type="InterPro" id="IPR002656">
    <property type="entry name" value="Acyl_transf_3_dom"/>
</dbReference>
<evidence type="ECO:0000256" key="1">
    <source>
        <dbReference type="SAM" id="Phobius"/>
    </source>
</evidence>
<feature type="transmembrane region" description="Helical" evidence="1">
    <location>
        <begin position="370"/>
        <end position="394"/>
    </location>
</feature>
<organism evidence="4 5">
    <name type="scientific">Branchiostoma belcheri</name>
    <name type="common">Amphioxus</name>
    <dbReference type="NCBI Taxonomy" id="7741"/>
    <lineage>
        <taxon>Eukaryota</taxon>
        <taxon>Metazoa</taxon>
        <taxon>Chordata</taxon>
        <taxon>Cephalochordata</taxon>
        <taxon>Leptocardii</taxon>
        <taxon>Amphioxiformes</taxon>
        <taxon>Branchiostomatidae</taxon>
        <taxon>Branchiostoma</taxon>
    </lineage>
</organism>
<feature type="transmembrane region" description="Helical" evidence="1">
    <location>
        <begin position="548"/>
        <end position="566"/>
    </location>
</feature>
<reference evidence="5" key="1">
    <citation type="submission" date="2025-08" db="UniProtKB">
        <authorList>
            <consortium name="RefSeq"/>
        </authorList>
    </citation>
    <scope>IDENTIFICATION</scope>
    <source>
        <tissue evidence="5">Gonad</tissue>
    </source>
</reference>
<dbReference type="AlphaFoldDB" id="A0A6P5AKC8"/>
<gene>
    <name evidence="5" type="primary">LOC109484637</name>
</gene>
<evidence type="ECO:0000313" key="4">
    <source>
        <dbReference type="Proteomes" id="UP000515135"/>
    </source>
</evidence>
<protein>
    <submittedName>
        <fullName evidence="5">Nose resistant to fluoxetine protein 6-like</fullName>
    </submittedName>
</protein>
<evidence type="ECO:0000256" key="2">
    <source>
        <dbReference type="SAM" id="SignalP"/>
    </source>
</evidence>
<feature type="transmembrane region" description="Helical" evidence="1">
    <location>
        <begin position="508"/>
        <end position="528"/>
    </location>
</feature>
<accession>A0A6P5AKC8</accession>
<dbReference type="PANTHER" id="PTHR11161">
    <property type="entry name" value="O-ACYLTRANSFERASE"/>
    <property type="match status" value="1"/>
</dbReference>
<keyword evidence="2" id="KW-0732">Signal</keyword>
<name>A0A6P5AKC8_BRABE</name>
<proteinExistence type="predicted"/>
<dbReference type="GeneID" id="109484637"/>
<feature type="transmembrane region" description="Helical" evidence="1">
    <location>
        <begin position="221"/>
        <end position="243"/>
    </location>
</feature>
<feature type="transmembrane region" description="Helical" evidence="1">
    <location>
        <begin position="621"/>
        <end position="645"/>
    </location>
</feature>
<feature type="transmembrane region" description="Helical" evidence="1">
    <location>
        <begin position="414"/>
        <end position="435"/>
    </location>
</feature>
<dbReference type="InterPro" id="IPR052728">
    <property type="entry name" value="O2_lipid_transport_reg"/>
</dbReference>
<dbReference type="Pfam" id="PF01757">
    <property type="entry name" value="Acyl_transf_3"/>
    <property type="match status" value="1"/>
</dbReference>
<dbReference type="Pfam" id="PF20146">
    <property type="entry name" value="NRF"/>
    <property type="match status" value="1"/>
</dbReference>
<feature type="domain" description="Nose resistant-to-fluoxetine protein N-terminal" evidence="3">
    <location>
        <begin position="86"/>
        <end position="206"/>
    </location>
</feature>
<feature type="transmembrane region" description="Helical" evidence="1">
    <location>
        <begin position="578"/>
        <end position="601"/>
    </location>
</feature>
<keyword evidence="1" id="KW-0812">Transmembrane</keyword>
<dbReference type="RefSeq" id="XP_019643542.1">
    <property type="nucleotide sequence ID" value="XM_019787983.1"/>
</dbReference>
<feature type="signal peptide" evidence="2">
    <location>
        <begin position="1"/>
        <end position="18"/>
    </location>
</feature>
<dbReference type="PANTHER" id="PTHR11161:SF0">
    <property type="entry name" value="O-ACYLTRANSFERASE LIKE PROTEIN"/>
    <property type="match status" value="1"/>
</dbReference>
<feature type="transmembrane region" description="Helical" evidence="1">
    <location>
        <begin position="331"/>
        <end position="350"/>
    </location>
</feature>
<dbReference type="KEGG" id="bbel:109484637"/>
<dbReference type="Proteomes" id="UP000515135">
    <property type="component" value="Unplaced"/>
</dbReference>
<dbReference type="InterPro" id="IPR006621">
    <property type="entry name" value="Nose-resist-to-fluoxetine_N"/>
</dbReference>
<keyword evidence="1" id="KW-0472">Membrane</keyword>
<dbReference type="OrthoDB" id="207378at2759"/>
<dbReference type="GO" id="GO:0016747">
    <property type="term" value="F:acyltransferase activity, transferring groups other than amino-acyl groups"/>
    <property type="evidence" value="ECO:0007669"/>
    <property type="project" value="InterPro"/>
</dbReference>
<feature type="chain" id="PRO_5028439770" evidence="2">
    <location>
        <begin position="19"/>
        <end position="726"/>
    </location>
</feature>
<evidence type="ECO:0000313" key="5">
    <source>
        <dbReference type="RefSeq" id="XP_019643542.1"/>
    </source>
</evidence>
<keyword evidence="1" id="KW-1133">Transmembrane helix</keyword>
<keyword evidence="4" id="KW-1185">Reference proteome</keyword>
<feature type="transmembrane region" description="Helical" evidence="1">
    <location>
        <begin position="657"/>
        <end position="674"/>
    </location>
</feature>
<feature type="transmembrane region" description="Helical" evidence="1">
    <location>
        <begin position="686"/>
        <end position="706"/>
    </location>
</feature>
<sequence length="726" mass="82480">MFDIRGAIFALLLVSGEALSDDVWFQQQDFAGALRILDETRRLEPQKSAEALRVWKDATWKAAVAAYDAAKARSDEDMAVPSHNVSEACRNATFRYQEDLLHGKMYALQMFDAAGKLPSGFFEGNLNWWGLYSQCTNITAKGYGENINFDAKYWTATIGPVIAKPLLYLRVGVCVPDTCSRNDVIEWLDGSILMRLLLREGITVVDAKSLTVWTTLPRTTLAVICIVSIVVALMIAGTLYDVFKPNHISRPIWKVHQPISNEYTNGAVTETTPLINDTSVTRQAEKVIVPSAQERPLCKLLLAFSVRTNTRKLLSTRESPDSLGCLHGIRFLSMTWVILGHTFGFVIDYLDNPLFGLNIMKRFSFEPILNGFLSVDSFFFLSGVLMAYLMLLQLDKYRREGRRFPYWLLYVHRYWRLTPVYAFVLMLWVWVYPYIMTGPAATTAADPGCLKNWWYNFLYINNFLDMVTGKECMGWTWYLANDMQFFVISVPIIWITFRYFLVGMITQVVLLLASFGATIGLAIHYNLQPTMSSAGQNPDAMNLYYQKPYCRIGPYLVGTMLGYLLYRTRGQVRMHKAVALLGWLAATGICMGVVYGLYNHLTQGVVLSRPVAILYLTVHRTAWGVGLAWVVFACVNGYGGIINTILSWKAWIPLSRLTYCAYLVHPMVIFIVYQDQMEANIHYSDILLAYYFVGHVVFSYAVAYIVSMMAEAPMRHLEKLVLKQDT</sequence>
<dbReference type="SMART" id="SM00703">
    <property type="entry name" value="NRF"/>
    <property type="match status" value="1"/>
</dbReference>
<evidence type="ECO:0000259" key="3">
    <source>
        <dbReference type="SMART" id="SM00703"/>
    </source>
</evidence>